<evidence type="ECO:0000256" key="3">
    <source>
        <dbReference type="ARBA" id="ARBA00022516"/>
    </source>
</evidence>
<comment type="catalytic activity">
    <reaction evidence="1 10">
        <text>a fatty acyl-[ACP] + phosphate = an acyl phosphate + holo-[ACP]</text>
        <dbReference type="Rhea" id="RHEA:42292"/>
        <dbReference type="Rhea" id="RHEA-COMP:9685"/>
        <dbReference type="Rhea" id="RHEA-COMP:14125"/>
        <dbReference type="ChEBI" id="CHEBI:43474"/>
        <dbReference type="ChEBI" id="CHEBI:59918"/>
        <dbReference type="ChEBI" id="CHEBI:64479"/>
        <dbReference type="ChEBI" id="CHEBI:138651"/>
        <dbReference type="EC" id="2.3.1.274"/>
    </reaction>
</comment>
<dbReference type="InterPro" id="IPR012281">
    <property type="entry name" value="Phospholipid_synth_PlsX-like"/>
</dbReference>
<comment type="subunit">
    <text evidence="9 10">Homodimer. Probably interacts with PlsY.</text>
</comment>
<dbReference type="Pfam" id="PF02504">
    <property type="entry name" value="FA_synthesis"/>
    <property type="match status" value="1"/>
</dbReference>
<dbReference type="EMBL" id="DTHV01000083">
    <property type="protein sequence ID" value="HGW60309.1"/>
    <property type="molecule type" value="Genomic_DNA"/>
</dbReference>
<dbReference type="PANTHER" id="PTHR30100">
    <property type="entry name" value="FATTY ACID/PHOSPHOLIPID SYNTHESIS PROTEIN PLSX"/>
    <property type="match status" value="1"/>
</dbReference>
<dbReference type="HAMAP" id="MF_00019">
    <property type="entry name" value="PlsX"/>
    <property type="match status" value="1"/>
</dbReference>
<evidence type="ECO:0000256" key="6">
    <source>
        <dbReference type="ARBA" id="ARBA00023209"/>
    </source>
</evidence>
<dbReference type="GO" id="GO:0008654">
    <property type="term" value="P:phospholipid biosynthetic process"/>
    <property type="evidence" value="ECO:0007669"/>
    <property type="project" value="UniProtKB-KW"/>
</dbReference>
<comment type="pathway">
    <text evidence="10">Lipid metabolism; phospholipid metabolism.</text>
</comment>
<dbReference type="InterPro" id="IPR003664">
    <property type="entry name" value="FA_synthesis"/>
</dbReference>
<sequence>MIKIAVDGMGGDFAPREVVEGVKLAVRELDDVKIFLTGHNELLKEYMADFKSERVEIIPTEDVILMTDKPRDALLKKKNSSMHKAIELVKERTADAIITAGNTGAYMAISLFTLGRLKGVNRPGIGVVIPFKDRDFGILLDVGASVDIAPRDYLILAILGRTFLHTISPKENITIGLLNIGEEETKGGRIVQEAFKIMKENLEGFIGNVEPHQILYRKADVIVTDGFTGNILEKSYEGALEFTVDMLKEEIKKSTIYKIGALLLGPALKNAFNKLNYEEFGGSPLLGVDGISIKAHGRSKRVAIKNAIKVGYNLSKNRLIEQFKEELGKFYEVET</sequence>
<evidence type="ECO:0000256" key="10">
    <source>
        <dbReference type="HAMAP-Rule" id="MF_00019"/>
    </source>
</evidence>
<comment type="caution">
    <text evidence="11">The sequence shown here is derived from an EMBL/GenBank/DDBJ whole genome shotgun (WGS) entry which is preliminary data.</text>
</comment>
<keyword evidence="11" id="KW-0012">Acyltransferase</keyword>
<evidence type="ECO:0000256" key="5">
    <source>
        <dbReference type="ARBA" id="ARBA00023098"/>
    </source>
</evidence>
<dbReference type="PANTHER" id="PTHR30100:SF1">
    <property type="entry name" value="PHOSPHATE ACYLTRANSFERASE"/>
    <property type="match status" value="1"/>
</dbReference>
<reference evidence="11" key="1">
    <citation type="journal article" date="2020" name="mSystems">
        <title>Genome- and Community-Level Interaction Insights into Carbon Utilization and Element Cycling Functions of Hydrothermarchaeota in Hydrothermal Sediment.</title>
        <authorList>
            <person name="Zhou Z."/>
            <person name="Liu Y."/>
            <person name="Xu W."/>
            <person name="Pan J."/>
            <person name="Luo Z.H."/>
            <person name="Li M."/>
        </authorList>
    </citation>
    <scope>NUCLEOTIDE SEQUENCE [LARGE SCALE GENOMIC DNA]</scope>
    <source>
        <strain evidence="11">SpSt-794</strain>
    </source>
</reference>
<accession>A0A7C4U0I7</accession>
<comment type="function">
    <text evidence="10">Catalyzes the reversible formation of acyl-phosphate (acyl-PO(4)) from acyl-[acyl-carrier-protein] (acyl-ACP). This enzyme utilizes acyl-ACP as fatty acyl donor, but not acyl-CoA.</text>
</comment>
<keyword evidence="3 10" id="KW-0444">Lipid biosynthesis</keyword>
<comment type="subcellular location">
    <subcellularLocation>
        <location evidence="10">Cytoplasm</location>
    </subcellularLocation>
    <text evidence="10">Associated with the membrane possibly through PlsY.</text>
</comment>
<dbReference type="GO" id="GO:0006633">
    <property type="term" value="P:fatty acid biosynthetic process"/>
    <property type="evidence" value="ECO:0007669"/>
    <property type="project" value="UniProtKB-UniRule"/>
</dbReference>
<gene>
    <name evidence="10 11" type="primary">plsX</name>
    <name evidence="11" type="ORF">ENV82_02615</name>
</gene>
<evidence type="ECO:0000256" key="9">
    <source>
        <dbReference type="ARBA" id="ARBA00046608"/>
    </source>
</evidence>
<comment type="similarity">
    <text evidence="10">Belongs to the PlsX family.</text>
</comment>
<evidence type="ECO:0000256" key="4">
    <source>
        <dbReference type="ARBA" id="ARBA00022679"/>
    </source>
</evidence>
<evidence type="ECO:0000256" key="8">
    <source>
        <dbReference type="ARBA" id="ARBA00024069"/>
    </source>
</evidence>
<dbReference type="PIRSF" id="PIRSF002465">
    <property type="entry name" value="Phsphlp_syn_PlsX"/>
    <property type="match status" value="1"/>
</dbReference>
<evidence type="ECO:0000256" key="2">
    <source>
        <dbReference type="ARBA" id="ARBA00022490"/>
    </source>
</evidence>
<dbReference type="SUPFAM" id="SSF53659">
    <property type="entry name" value="Isocitrate/Isopropylmalate dehydrogenase-like"/>
    <property type="match status" value="1"/>
</dbReference>
<protein>
    <recommendedName>
        <fullName evidence="8 10">Phosphate acyltransferase</fullName>
        <ecNumber evidence="8 10">2.3.1.274</ecNumber>
    </recommendedName>
    <alternativeName>
        <fullName evidence="10">Acyl-ACP phosphotransacylase</fullName>
    </alternativeName>
    <alternativeName>
        <fullName evidence="10">Acyl-[acyl-carrier-protein]--phosphate acyltransferase</fullName>
    </alternativeName>
    <alternativeName>
        <fullName evidence="10">Phosphate-acyl-ACP acyltransferase</fullName>
    </alternativeName>
</protein>
<keyword evidence="6 10" id="KW-0594">Phospholipid biosynthesis</keyword>
<keyword evidence="7 10" id="KW-1208">Phospholipid metabolism</keyword>
<dbReference type="GO" id="GO:0043811">
    <property type="term" value="F:phosphate:acyl-[acyl carrier protein] acyltransferase activity"/>
    <property type="evidence" value="ECO:0007669"/>
    <property type="project" value="UniProtKB-UniRule"/>
</dbReference>
<dbReference type="GO" id="GO:0005737">
    <property type="term" value="C:cytoplasm"/>
    <property type="evidence" value="ECO:0007669"/>
    <property type="project" value="UniProtKB-SubCell"/>
</dbReference>
<keyword evidence="2 10" id="KW-0963">Cytoplasm</keyword>
<keyword evidence="4 10" id="KW-0808">Transferase</keyword>
<organism evidence="11">
    <name type="scientific">Caldisericum exile</name>
    <dbReference type="NCBI Taxonomy" id="693075"/>
    <lineage>
        <taxon>Bacteria</taxon>
        <taxon>Pseudomonadati</taxon>
        <taxon>Caldisericota/Cryosericota group</taxon>
        <taxon>Caldisericota</taxon>
        <taxon>Caldisericia</taxon>
        <taxon>Caldisericales</taxon>
        <taxon>Caldisericaceae</taxon>
        <taxon>Caldisericum</taxon>
    </lineage>
</organism>
<dbReference type="Gene3D" id="3.40.718.10">
    <property type="entry name" value="Isopropylmalate Dehydrogenase"/>
    <property type="match status" value="1"/>
</dbReference>
<keyword evidence="5 10" id="KW-0443">Lipid metabolism</keyword>
<proteinExistence type="inferred from homology"/>
<dbReference type="UniPathway" id="UPA00085"/>
<dbReference type="EC" id="2.3.1.274" evidence="8 10"/>
<evidence type="ECO:0000256" key="1">
    <source>
        <dbReference type="ARBA" id="ARBA00001232"/>
    </source>
</evidence>
<dbReference type="NCBIfam" id="TIGR00182">
    <property type="entry name" value="plsX"/>
    <property type="match status" value="1"/>
</dbReference>
<dbReference type="AlphaFoldDB" id="A0A7C4U0I7"/>
<evidence type="ECO:0000313" key="11">
    <source>
        <dbReference type="EMBL" id="HGW60309.1"/>
    </source>
</evidence>
<name>A0A7C4U0I7_9BACT</name>
<evidence type="ECO:0000256" key="7">
    <source>
        <dbReference type="ARBA" id="ARBA00023264"/>
    </source>
</evidence>